<dbReference type="Gene3D" id="2.60.120.260">
    <property type="entry name" value="Galactose-binding domain-like"/>
    <property type="match status" value="1"/>
</dbReference>
<keyword evidence="15" id="KW-1185">Reference proteome</keyword>
<dbReference type="SUPFAM" id="SSF51445">
    <property type="entry name" value="(Trans)glycosidases"/>
    <property type="match status" value="1"/>
</dbReference>
<evidence type="ECO:0000256" key="6">
    <source>
        <dbReference type="ARBA" id="ARBA00012756"/>
    </source>
</evidence>
<comment type="cofactor">
    <cofactor evidence="2">
        <name>Ca(2+)</name>
        <dbReference type="ChEBI" id="CHEBI:29108"/>
    </cofactor>
</comment>
<dbReference type="SUPFAM" id="SSF49785">
    <property type="entry name" value="Galactose-binding domain-like"/>
    <property type="match status" value="1"/>
</dbReference>
<protein>
    <recommendedName>
        <fullName evidence="7 12">Beta-galactosidase</fullName>
        <ecNumber evidence="6 12">3.2.1.23</ecNumber>
    </recommendedName>
    <alternativeName>
        <fullName evidence="11 12">Lactase</fullName>
    </alternativeName>
</protein>
<evidence type="ECO:0000313" key="15">
    <source>
        <dbReference type="Proteomes" id="UP000245535"/>
    </source>
</evidence>
<dbReference type="Gene3D" id="2.70.98.10">
    <property type="match status" value="1"/>
</dbReference>
<name>A0A316A0F4_SEDFL</name>
<dbReference type="Pfam" id="PF02837">
    <property type="entry name" value="Glyco_hydro_2_N"/>
    <property type="match status" value="1"/>
</dbReference>
<dbReference type="PANTHER" id="PTHR46323:SF2">
    <property type="entry name" value="BETA-GALACTOSIDASE"/>
    <property type="match status" value="1"/>
</dbReference>
<feature type="domain" description="Beta galactosidase small chain/" evidence="13">
    <location>
        <begin position="746"/>
        <end position="1025"/>
    </location>
</feature>
<dbReference type="PANTHER" id="PTHR46323">
    <property type="entry name" value="BETA-GALACTOSIDASE"/>
    <property type="match status" value="1"/>
</dbReference>
<evidence type="ECO:0000256" key="12">
    <source>
        <dbReference type="RuleBase" id="RU361154"/>
    </source>
</evidence>
<reference evidence="14 15" key="1">
    <citation type="submission" date="2018-03" db="EMBL/GenBank/DDBJ databases">
        <title>Genomic Encyclopedia of Archaeal and Bacterial Type Strains, Phase II (KMG-II): from individual species to whole genera.</title>
        <authorList>
            <person name="Goeker M."/>
        </authorList>
    </citation>
    <scope>NUCLEOTIDE SEQUENCE [LARGE SCALE GENOMIC DNA]</scope>
    <source>
        <strain evidence="14 15">DSM 28229</strain>
    </source>
</reference>
<evidence type="ECO:0000256" key="4">
    <source>
        <dbReference type="ARBA" id="ARBA00007401"/>
    </source>
</evidence>
<dbReference type="Gene3D" id="3.20.20.80">
    <property type="entry name" value="Glycosidases"/>
    <property type="match status" value="1"/>
</dbReference>
<dbReference type="InterPro" id="IPR023230">
    <property type="entry name" value="Glyco_hydro_2_CS"/>
</dbReference>
<evidence type="ECO:0000256" key="7">
    <source>
        <dbReference type="ARBA" id="ARBA00013303"/>
    </source>
</evidence>
<dbReference type="InterPro" id="IPR004199">
    <property type="entry name" value="B-gal_small/dom_5"/>
</dbReference>
<dbReference type="InterPro" id="IPR006104">
    <property type="entry name" value="Glyco_hydro_2_N"/>
</dbReference>
<dbReference type="InterPro" id="IPR006103">
    <property type="entry name" value="Glyco_hydro_2_cat"/>
</dbReference>
<dbReference type="AlphaFoldDB" id="A0A316A0F4"/>
<comment type="cofactor">
    <cofactor evidence="3">
        <name>Na(+)</name>
        <dbReference type="ChEBI" id="CHEBI:29101"/>
    </cofactor>
</comment>
<evidence type="ECO:0000256" key="5">
    <source>
        <dbReference type="ARBA" id="ARBA00011245"/>
    </source>
</evidence>
<dbReference type="Gene3D" id="2.60.40.10">
    <property type="entry name" value="Immunoglobulins"/>
    <property type="match status" value="2"/>
</dbReference>
<dbReference type="PRINTS" id="PR00132">
    <property type="entry name" value="GLHYDRLASE2"/>
</dbReference>
<comment type="similarity">
    <text evidence="4 12">Belongs to the glycosyl hydrolase 2 family.</text>
</comment>
<accession>A0A316A0F4</accession>
<dbReference type="InterPro" id="IPR008979">
    <property type="entry name" value="Galactose-bd-like_sf"/>
</dbReference>
<dbReference type="InterPro" id="IPR011013">
    <property type="entry name" value="Gal_mutarotase_sf_dom"/>
</dbReference>
<dbReference type="InterPro" id="IPR017853">
    <property type="entry name" value="GH"/>
</dbReference>
<keyword evidence="8 12" id="KW-0378">Hydrolase</keyword>
<dbReference type="GO" id="GO:0005990">
    <property type="term" value="P:lactose catabolic process"/>
    <property type="evidence" value="ECO:0007669"/>
    <property type="project" value="TreeGrafter"/>
</dbReference>
<dbReference type="EC" id="3.2.1.23" evidence="6 12"/>
<dbReference type="Proteomes" id="UP000245535">
    <property type="component" value="Unassembled WGS sequence"/>
</dbReference>
<keyword evidence="10 12" id="KW-0326">Glycosidase</keyword>
<dbReference type="GO" id="GO:0030246">
    <property type="term" value="F:carbohydrate binding"/>
    <property type="evidence" value="ECO:0007669"/>
    <property type="project" value="InterPro"/>
</dbReference>
<sequence length="1048" mass="121010">MGMGGGIVHPIFAQSLPDWEDPKVFAINMEAPRAIFYVFDKEEEAFKKDWEASSAYQSLNGMWKFNWSVAPTKRPKNFYKPTYNVSEWDEIKVPANIELQGYSAPIYTDVPYPFDPNPPFVPKDHNPVGSYRKEFTLEKSWMTDRIYIHFGAVNSAMYLWINGEKVGYGEGSKTPMVFDISDYVKEGNNTLAAEVYRFSDGSYLEDQDMWKMSGIERDVYLYRRGNTHIRDFFLNASLDDNYQDGIFDLNIEIRNQSEQKKGKYSVTFSIFDEAKTRLLSKEKTVKTKSEYSEVSFSENLKLVRQWTAETPHLYTLQLTLKDEKGQVIESLSRDFGFRRVEIKKRQLLVNGKPVTIRGVNRHEHSKDNGNVITEEEMIRDIELMQQFNINAVRASHYPNYPKWYELCDKYGMYVVDEANIESHGMGYGEESLAKDTLWMDAHLNRTIRMLERSKNHPSIIVWSLGNEAGDGINFVKTSEWLKQRDPSRPVQYEQARSKDHTDITVPMYATIDWMREYIEGDYTKPYILCEYAHAMGNSVGNLQGYWDLIDSEPSLQGGFIWDWADQTFEQVDDEGKTYWAYGGDMGYVGISNDSSFCANGLVTSGRTLNPHIWEVKKVYQPLKVLAADVKNGKFKLWNRFNFIDNSNFDLEWEIKNIDQLVAKGESLVSVCAQDTVEFQVDFPDLAVKAGAEYIVTFRLKLKQAQGLLPKGFEIGWDQFILESYPREGIKQTFGRLSYEDREREIQIRGKDFNLTFDKQEGVLSSYQIDGQELMKKSLQADFWRAPTENDLAWGMPAYAKSIWKTAEQDPLEVKWAIEEIATGHLKLVCTQELKVGRTTTQHTYDVMGNGDLLVNYHLTVGDSLPEMPRVGMQMHLDSSFSNMTWYGRGPIESYADRKSGAALGLYSSTVWEQYFPYVRPQENAQKTDVRWLTLTDEKGKGILVVAEEMPLSMTAHQFDTDRLEHRGMETMAHGTDIVPEDLISLNIDYKQMGIGGDTSWGWRAKAHPEYLLPSAKKYEYSFRISPLRKTSELNDKLRYQYHFGDKLE</sequence>
<dbReference type="GO" id="GO:0004565">
    <property type="term" value="F:beta-galactosidase activity"/>
    <property type="evidence" value="ECO:0007669"/>
    <property type="project" value="UniProtKB-EC"/>
</dbReference>
<dbReference type="FunFam" id="3.20.20.80:FF:000018">
    <property type="entry name" value="Beta-galactosidase"/>
    <property type="match status" value="1"/>
</dbReference>
<comment type="subunit">
    <text evidence="5">Monomer.</text>
</comment>
<dbReference type="InterPro" id="IPR032312">
    <property type="entry name" value="LacZ_4"/>
</dbReference>
<proteinExistence type="inferred from homology"/>
<dbReference type="GO" id="GO:0009341">
    <property type="term" value="C:beta-galactosidase complex"/>
    <property type="evidence" value="ECO:0007669"/>
    <property type="project" value="InterPro"/>
</dbReference>
<evidence type="ECO:0000256" key="8">
    <source>
        <dbReference type="ARBA" id="ARBA00022801"/>
    </source>
</evidence>
<dbReference type="FunFam" id="2.60.40.10:FF:000680">
    <property type="entry name" value="Beta-galactosidase"/>
    <property type="match status" value="1"/>
</dbReference>
<dbReference type="Pfam" id="PF00703">
    <property type="entry name" value="Glyco_hydro_2"/>
    <property type="match status" value="1"/>
</dbReference>
<dbReference type="EMBL" id="QGDO01000002">
    <property type="protein sequence ID" value="PWJ43127.1"/>
    <property type="molecule type" value="Genomic_DNA"/>
</dbReference>
<evidence type="ECO:0000256" key="9">
    <source>
        <dbReference type="ARBA" id="ARBA00022837"/>
    </source>
</evidence>
<keyword evidence="9" id="KW-0106">Calcium</keyword>
<dbReference type="InterPro" id="IPR036156">
    <property type="entry name" value="Beta-gal/glucu_dom_sf"/>
</dbReference>
<evidence type="ECO:0000256" key="1">
    <source>
        <dbReference type="ARBA" id="ARBA00001412"/>
    </source>
</evidence>
<comment type="caution">
    <text evidence="14">The sequence shown here is derived from an EMBL/GenBank/DDBJ whole genome shotgun (WGS) entry which is preliminary data.</text>
</comment>
<dbReference type="InterPro" id="IPR013783">
    <property type="entry name" value="Ig-like_fold"/>
</dbReference>
<dbReference type="InterPro" id="IPR006101">
    <property type="entry name" value="Glyco_hydro_2"/>
</dbReference>
<dbReference type="SUPFAM" id="SSF49303">
    <property type="entry name" value="beta-Galactosidase/glucuronidase domain"/>
    <property type="match status" value="2"/>
</dbReference>
<dbReference type="InterPro" id="IPR014718">
    <property type="entry name" value="GH-type_carb-bd"/>
</dbReference>
<evidence type="ECO:0000259" key="13">
    <source>
        <dbReference type="SMART" id="SM01038"/>
    </source>
</evidence>
<dbReference type="Pfam" id="PF02929">
    <property type="entry name" value="Bgal_small_N"/>
    <property type="match status" value="1"/>
</dbReference>
<comment type="catalytic activity">
    <reaction evidence="1 12">
        <text>Hydrolysis of terminal non-reducing beta-D-galactose residues in beta-D-galactosides.</text>
        <dbReference type="EC" id="3.2.1.23"/>
    </reaction>
</comment>
<dbReference type="InterPro" id="IPR006102">
    <property type="entry name" value="Ig-like_GH2"/>
</dbReference>
<dbReference type="InterPro" id="IPR050347">
    <property type="entry name" value="Bact_Beta-galactosidase"/>
</dbReference>
<evidence type="ECO:0000256" key="3">
    <source>
        <dbReference type="ARBA" id="ARBA00001959"/>
    </source>
</evidence>
<dbReference type="Pfam" id="PF16353">
    <property type="entry name" value="LacZ_4"/>
    <property type="match status" value="1"/>
</dbReference>
<evidence type="ECO:0000256" key="10">
    <source>
        <dbReference type="ARBA" id="ARBA00023295"/>
    </source>
</evidence>
<gene>
    <name evidence="14" type="ORF">BC781_102676</name>
</gene>
<dbReference type="Pfam" id="PF02836">
    <property type="entry name" value="Glyco_hydro_2_C"/>
    <property type="match status" value="1"/>
</dbReference>
<dbReference type="SMART" id="SM01038">
    <property type="entry name" value="Bgal_small_N"/>
    <property type="match status" value="1"/>
</dbReference>
<evidence type="ECO:0000313" key="14">
    <source>
        <dbReference type="EMBL" id="PWJ43127.1"/>
    </source>
</evidence>
<evidence type="ECO:0000256" key="11">
    <source>
        <dbReference type="ARBA" id="ARBA00032230"/>
    </source>
</evidence>
<dbReference type="SUPFAM" id="SSF74650">
    <property type="entry name" value="Galactose mutarotase-like"/>
    <property type="match status" value="1"/>
</dbReference>
<evidence type="ECO:0000256" key="2">
    <source>
        <dbReference type="ARBA" id="ARBA00001913"/>
    </source>
</evidence>
<dbReference type="PROSITE" id="PS00719">
    <property type="entry name" value="GLYCOSYL_HYDROL_F2_1"/>
    <property type="match status" value="1"/>
</dbReference>
<organism evidence="14 15">
    <name type="scientific">Sediminitomix flava</name>
    <dbReference type="NCBI Taxonomy" id="379075"/>
    <lineage>
        <taxon>Bacteria</taxon>
        <taxon>Pseudomonadati</taxon>
        <taxon>Bacteroidota</taxon>
        <taxon>Cytophagia</taxon>
        <taxon>Cytophagales</taxon>
        <taxon>Flammeovirgaceae</taxon>
        <taxon>Sediminitomix</taxon>
    </lineage>
</organism>